<sequence>MKKQLVRAMGAAGLASMMLVGGVGAAYAQTVYYKGTAVYWDHGRTWGAWSYSDVNSGRYEHRATANSKTTRWMPKGTRAYATDWVGTGTARAYWDCRG</sequence>
<evidence type="ECO:0000313" key="2">
    <source>
        <dbReference type="EMBL" id="WFM83363.1"/>
    </source>
</evidence>
<evidence type="ECO:0008006" key="4">
    <source>
        <dbReference type="Google" id="ProtNLM"/>
    </source>
</evidence>
<evidence type="ECO:0000256" key="1">
    <source>
        <dbReference type="SAM" id="SignalP"/>
    </source>
</evidence>
<keyword evidence="1" id="KW-0732">Signal</keyword>
<dbReference type="RefSeq" id="WP_278012758.1">
    <property type="nucleotide sequence ID" value="NZ_CP121208.1"/>
</dbReference>
<name>A0ABY8FXX0_9ACTO</name>
<reference evidence="2 3" key="1">
    <citation type="submission" date="2023-03" db="EMBL/GenBank/DDBJ databases">
        <title>Complete genome of Arcanobacterium canis strain DSM 25104 isolated in 2010 from a canine otitis externa in Germany.</title>
        <authorList>
            <person name="Borowiak M."/>
            <person name="Kreitlow A."/>
            <person name="Malorny B."/>
            <person name="Laemmler C."/>
            <person name="Prenger-Berninghoff E."/>
            <person name="Ploetz M."/>
            <person name="Abdulmawjood A."/>
        </authorList>
    </citation>
    <scope>NUCLEOTIDE SEQUENCE [LARGE SCALE GENOMIC DNA]</scope>
    <source>
        <strain evidence="2 3">DSM 25104</strain>
    </source>
</reference>
<evidence type="ECO:0000313" key="3">
    <source>
        <dbReference type="Proteomes" id="UP001215216"/>
    </source>
</evidence>
<dbReference type="Proteomes" id="UP001215216">
    <property type="component" value="Chromosome"/>
</dbReference>
<dbReference type="EMBL" id="CP121208">
    <property type="protein sequence ID" value="WFM83363.1"/>
    <property type="molecule type" value="Genomic_DNA"/>
</dbReference>
<accession>A0ABY8FXX0</accession>
<gene>
    <name evidence="2" type="ORF">P7079_08245</name>
</gene>
<feature type="chain" id="PRO_5045072382" description="Lactococcin 972 family bacteriocin" evidence="1">
    <location>
        <begin position="29"/>
        <end position="98"/>
    </location>
</feature>
<protein>
    <recommendedName>
        <fullName evidence="4">Lactococcin 972 family bacteriocin</fullName>
    </recommendedName>
</protein>
<feature type="signal peptide" evidence="1">
    <location>
        <begin position="1"/>
        <end position="28"/>
    </location>
</feature>
<keyword evidence="3" id="KW-1185">Reference proteome</keyword>
<organism evidence="2 3">
    <name type="scientific">Arcanobacterium canis</name>
    <dbReference type="NCBI Taxonomy" id="999183"/>
    <lineage>
        <taxon>Bacteria</taxon>
        <taxon>Bacillati</taxon>
        <taxon>Actinomycetota</taxon>
        <taxon>Actinomycetes</taxon>
        <taxon>Actinomycetales</taxon>
        <taxon>Actinomycetaceae</taxon>
        <taxon>Arcanobacterium</taxon>
    </lineage>
</organism>
<proteinExistence type="predicted"/>